<name>A0A7M2RLD0_9FIRM</name>
<dbReference type="AlphaFoldDB" id="A0A7M2RLD0"/>
<dbReference type="Pfam" id="PF07786">
    <property type="entry name" value="HGSNAT_cat"/>
    <property type="match status" value="1"/>
</dbReference>
<evidence type="ECO:0000313" key="4">
    <source>
        <dbReference type="Proteomes" id="UP000593601"/>
    </source>
</evidence>
<evidence type="ECO:0000256" key="1">
    <source>
        <dbReference type="SAM" id="Phobius"/>
    </source>
</evidence>
<keyword evidence="1" id="KW-1133">Transmembrane helix</keyword>
<sequence>MQGLICCFFLFLFCKQIQYGYVGRKGIFQIRVPDILYAIKILTPFGFPHAGFRSSDYFPLLPWIFLYLCGFFFHQIFMEHETWKRFAHYKLPCLSVIGSKTIWIYLLHQPLSMLICSLLFH</sequence>
<proteinExistence type="predicted"/>
<reference evidence="3 4" key="1">
    <citation type="submission" date="2020-10" db="EMBL/GenBank/DDBJ databases">
        <title>Blautia liquoris sp.nov., isolated from the mud in a fermentation cellar used for the production of Chinese strong-flavoured liquor.</title>
        <authorList>
            <person name="Lu L."/>
        </authorList>
    </citation>
    <scope>NUCLEOTIDE SEQUENCE [LARGE SCALE GENOMIC DNA]</scope>
    <source>
        <strain evidence="3 4">LZLJ-3</strain>
    </source>
</reference>
<protein>
    <submittedName>
        <fullName evidence="3">DUF1624 domain-containing protein</fullName>
    </submittedName>
</protein>
<keyword evidence="4" id="KW-1185">Reference proteome</keyword>
<keyword evidence="1" id="KW-0472">Membrane</keyword>
<dbReference type="KEGG" id="bliq:INP51_01685"/>
<evidence type="ECO:0000313" key="3">
    <source>
        <dbReference type="EMBL" id="QOV20881.1"/>
    </source>
</evidence>
<accession>A0A7M2RLD0</accession>
<feature type="domain" description="Heparan-alpha-glucosaminide N-acetyltransferase catalytic" evidence="2">
    <location>
        <begin position="29"/>
        <end position="110"/>
    </location>
</feature>
<dbReference type="InterPro" id="IPR012429">
    <property type="entry name" value="HGSNAT_cat"/>
</dbReference>
<evidence type="ECO:0000259" key="2">
    <source>
        <dbReference type="Pfam" id="PF07786"/>
    </source>
</evidence>
<feature type="transmembrane region" description="Helical" evidence="1">
    <location>
        <begin position="57"/>
        <end position="77"/>
    </location>
</feature>
<gene>
    <name evidence="3" type="ORF">INP51_01685</name>
</gene>
<dbReference type="Proteomes" id="UP000593601">
    <property type="component" value="Chromosome"/>
</dbReference>
<dbReference type="EMBL" id="CP063304">
    <property type="protein sequence ID" value="QOV20881.1"/>
    <property type="molecule type" value="Genomic_DNA"/>
</dbReference>
<organism evidence="3 4">
    <name type="scientific">Blautia liquoris</name>
    <dbReference type="NCBI Taxonomy" id="2779518"/>
    <lineage>
        <taxon>Bacteria</taxon>
        <taxon>Bacillati</taxon>
        <taxon>Bacillota</taxon>
        <taxon>Clostridia</taxon>
        <taxon>Lachnospirales</taxon>
        <taxon>Lachnospiraceae</taxon>
        <taxon>Blautia</taxon>
    </lineage>
</organism>
<keyword evidence="1" id="KW-0812">Transmembrane</keyword>